<proteinExistence type="predicted"/>
<protein>
    <recommendedName>
        <fullName evidence="4">Anti-sigma-M factor RsmA</fullName>
    </recommendedName>
</protein>
<name>W5TTC4_9NOCA</name>
<evidence type="ECO:0000313" key="3">
    <source>
        <dbReference type="Proteomes" id="UP000019150"/>
    </source>
</evidence>
<gene>
    <name evidence="2" type="ORF">NONO_c76340</name>
</gene>
<dbReference type="PATRIC" id="fig|1415166.3.peg.7835"/>
<sequence length="314" mass="33106">MDDKGEFATRRRRSALRADGGDTGGVMAARSAPKPPFSTDLLADLHADNLPSDQAETLWPQVRRDPEAVDFLHSLDSVTAHLRALGEDDLILHPIPTTVAARLDALLDELALDGPVPEELAQPVATVHHLYGVDHPDEPSSTRPMPVLEIPPDTSGPPDTEPDEDDAPPPTTLDAHRMKRWRWLTAAAAAVAVVAGSLVAVDALRDRPVSPNALPAKPTTAIPLDDDMSPATMLNVLGRNDVTGPLAGPGAMASCVKAALPDRTVLGSTNATFHDQPAVLILLTGPRPPKITALVVGVGCGPADPQVFEIRDIG</sequence>
<dbReference type="EMBL" id="CP006850">
    <property type="protein sequence ID" value="AHH22389.1"/>
    <property type="molecule type" value="Genomic_DNA"/>
</dbReference>
<reference evidence="2 3" key="1">
    <citation type="journal article" date="2014" name="Appl. Environ. Microbiol.">
        <title>Insights into the Microbial Degradation of Rubber and Gutta-Percha by Analysis of the Complete Genome of Nocardia nova SH22a.</title>
        <authorList>
            <person name="Luo Q."/>
            <person name="Hiessl S."/>
            <person name="Poehlein A."/>
            <person name="Daniel R."/>
            <person name="Steinbuchel A."/>
        </authorList>
    </citation>
    <scope>NUCLEOTIDE SEQUENCE [LARGE SCALE GENOMIC DNA]</scope>
    <source>
        <strain evidence="2">SH22a</strain>
    </source>
</reference>
<organism evidence="2 3">
    <name type="scientific">Nocardia nova SH22a</name>
    <dbReference type="NCBI Taxonomy" id="1415166"/>
    <lineage>
        <taxon>Bacteria</taxon>
        <taxon>Bacillati</taxon>
        <taxon>Actinomycetota</taxon>
        <taxon>Actinomycetes</taxon>
        <taxon>Mycobacteriales</taxon>
        <taxon>Nocardiaceae</taxon>
        <taxon>Nocardia</taxon>
    </lineage>
</organism>
<dbReference type="AlphaFoldDB" id="W5TTC4"/>
<evidence type="ECO:0000256" key="1">
    <source>
        <dbReference type="SAM" id="MobiDB-lite"/>
    </source>
</evidence>
<dbReference type="STRING" id="1415166.NONO_c76340"/>
<dbReference type="eggNOG" id="ENOG503381C">
    <property type="taxonomic scope" value="Bacteria"/>
</dbReference>
<dbReference type="HOGENOM" id="CLU_080969_0_0_11"/>
<accession>W5TTC4</accession>
<keyword evidence="3" id="KW-1185">Reference proteome</keyword>
<evidence type="ECO:0008006" key="4">
    <source>
        <dbReference type="Google" id="ProtNLM"/>
    </source>
</evidence>
<dbReference type="KEGG" id="nno:NONO_c76340"/>
<dbReference type="Proteomes" id="UP000019150">
    <property type="component" value="Chromosome"/>
</dbReference>
<evidence type="ECO:0000313" key="2">
    <source>
        <dbReference type="EMBL" id="AHH22389.1"/>
    </source>
</evidence>
<feature type="region of interest" description="Disordered" evidence="1">
    <location>
        <begin position="1"/>
        <end position="34"/>
    </location>
</feature>
<feature type="compositionally biased region" description="Basic and acidic residues" evidence="1">
    <location>
        <begin position="131"/>
        <end position="140"/>
    </location>
</feature>
<feature type="region of interest" description="Disordered" evidence="1">
    <location>
        <begin position="131"/>
        <end position="173"/>
    </location>
</feature>